<dbReference type="PANTHER" id="PTHR36326:SF4">
    <property type="entry name" value="PROTEIN POLLENLESS 3-LIKE 1"/>
    <property type="match status" value="1"/>
</dbReference>
<dbReference type="Gene3D" id="1.25.40.10">
    <property type="entry name" value="Tetratricopeptide repeat domain"/>
    <property type="match status" value="1"/>
</dbReference>
<evidence type="ECO:0000313" key="10">
    <source>
        <dbReference type="Proteomes" id="UP000015453"/>
    </source>
</evidence>
<evidence type="ECO:0000256" key="8">
    <source>
        <dbReference type="SAM" id="MobiDB-lite"/>
    </source>
</evidence>
<dbReference type="OrthoDB" id="10258631at2759"/>
<evidence type="ECO:0000256" key="6">
    <source>
        <dbReference type="ARBA" id="ARBA00025750"/>
    </source>
</evidence>
<feature type="non-terminal residue" evidence="9">
    <location>
        <position position="275"/>
    </location>
</feature>
<dbReference type="SUPFAM" id="SSF48452">
    <property type="entry name" value="TPR-like"/>
    <property type="match status" value="1"/>
</dbReference>
<dbReference type="GO" id="GO:0005634">
    <property type="term" value="C:nucleus"/>
    <property type="evidence" value="ECO:0007669"/>
    <property type="project" value="UniProtKB-SubCell"/>
</dbReference>
<dbReference type="AlphaFoldDB" id="S8DLL1"/>
<name>S8DLL1_9LAMI</name>
<dbReference type="EMBL" id="AUSU01007576">
    <property type="protein sequence ID" value="EPS60432.1"/>
    <property type="molecule type" value="Genomic_DNA"/>
</dbReference>
<proteinExistence type="inferred from homology"/>
<feature type="repeat" description="TPR" evidence="7">
    <location>
        <begin position="182"/>
        <end position="215"/>
    </location>
</feature>
<dbReference type="InterPro" id="IPR011990">
    <property type="entry name" value="TPR-like_helical_dom_sf"/>
</dbReference>
<keyword evidence="3 7" id="KW-0802">TPR repeat</keyword>
<protein>
    <submittedName>
        <fullName evidence="9">Uncharacterized protein</fullName>
    </submittedName>
</protein>
<comment type="similarity">
    <text evidence="6">Belongs to the MS5 protein family.</text>
</comment>
<evidence type="ECO:0000313" key="9">
    <source>
        <dbReference type="EMBL" id="EPS60432.1"/>
    </source>
</evidence>
<feature type="non-terminal residue" evidence="9">
    <location>
        <position position="1"/>
    </location>
</feature>
<keyword evidence="5" id="KW-0539">Nucleus</keyword>
<dbReference type="PROSITE" id="PS50005">
    <property type="entry name" value="TPR"/>
    <property type="match status" value="1"/>
</dbReference>
<evidence type="ECO:0000256" key="2">
    <source>
        <dbReference type="ARBA" id="ARBA00022737"/>
    </source>
</evidence>
<keyword evidence="2" id="KW-0677">Repeat</keyword>
<dbReference type="Proteomes" id="UP000015453">
    <property type="component" value="Unassembled WGS sequence"/>
</dbReference>
<accession>S8DLL1</accession>
<dbReference type="SMART" id="SM00028">
    <property type="entry name" value="TPR"/>
    <property type="match status" value="1"/>
</dbReference>
<keyword evidence="4" id="KW-0175">Coiled coil</keyword>
<dbReference type="InterPro" id="IPR013105">
    <property type="entry name" value="TPR_2"/>
</dbReference>
<evidence type="ECO:0000256" key="7">
    <source>
        <dbReference type="PROSITE-ProRule" id="PRU00339"/>
    </source>
</evidence>
<comment type="caution">
    <text evidence="9">The sequence shown here is derived from an EMBL/GenBank/DDBJ whole genome shotgun (WGS) entry which is preliminary data.</text>
</comment>
<dbReference type="PANTHER" id="PTHR36326">
    <property type="entry name" value="PROTEIN POLLENLESS 3-LIKE 2"/>
    <property type="match status" value="1"/>
</dbReference>
<evidence type="ECO:0000256" key="4">
    <source>
        <dbReference type="ARBA" id="ARBA00023054"/>
    </source>
</evidence>
<evidence type="ECO:0000256" key="5">
    <source>
        <dbReference type="ARBA" id="ARBA00023242"/>
    </source>
</evidence>
<sequence>YYSQPRGFFTPPPKWKTRRCSPVVPASDRKPRKSPTSDADFFHVIHKIPSGNSPYCRAKQVQLVEKDLSKAISLFWAAINSGDRVDSALKDMAVVMKQLNRSDEAIEAIKSFRHLCPPESQDSIENILVELFKQSGRIDEEIEMLQVKLKRVEDGIAFGGKRTKTARSQGKRVIITVEKEYSRLLGNLAWAYMQRKDFKSAEEHYRKALTYEIDKNKQCNLAMCLIQMNRLAEAKFLLQVVKGDGSSQNSNSPPMDESHVKSYERACEMLAELES</sequence>
<comment type="subcellular location">
    <subcellularLocation>
        <location evidence="1">Nucleus</location>
    </subcellularLocation>
</comment>
<dbReference type="InterPro" id="IPR044961">
    <property type="entry name" value="MS5/SDI1"/>
</dbReference>
<evidence type="ECO:0000256" key="3">
    <source>
        <dbReference type="ARBA" id="ARBA00022803"/>
    </source>
</evidence>
<evidence type="ECO:0000256" key="1">
    <source>
        <dbReference type="ARBA" id="ARBA00004123"/>
    </source>
</evidence>
<dbReference type="Pfam" id="PF07719">
    <property type="entry name" value="TPR_2"/>
    <property type="match status" value="1"/>
</dbReference>
<keyword evidence="10" id="KW-1185">Reference proteome</keyword>
<feature type="region of interest" description="Disordered" evidence="8">
    <location>
        <begin position="1"/>
        <end position="37"/>
    </location>
</feature>
<gene>
    <name evidence="9" type="ORF">M569_14371</name>
</gene>
<organism evidence="9 10">
    <name type="scientific">Genlisea aurea</name>
    <dbReference type="NCBI Taxonomy" id="192259"/>
    <lineage>
        <taxon>Eukaryota</taxon>
        <taxon>Viridiplantae</taxon>
        <taxon>Streptophyta</taxon>
        <taxon>Embryophyta</taxon>
        <taxon>Tracheophyta</taxon>
        <taxon>Spermatophyta</taxon>
        <taxon>Magnoliopsida</taxon>
        <taxon>eudicotyledons</taxon>
        <taxon>Gunneridae</taxon>
        <taxon>Pentapetalae</taxon>
        <taxon>asterids</taxon>
        <taxon>lamiids</taxon>
        <taxon>Lamiales</taxon>
        <taxon>Lentibulariaceae</taxon>
        <taxon>Genlisea</taxon>
    </lineage>
</organism>
<dbReference type="InterPro" id="IPR019734">
    <property type="entry name" value="TPR_rpt"/>
</dbReference>
<reference evidence="9 10" key="1">
    <citation type="journal article" date="2013" name="BMC Genomics">
        <title>The miniature genome of a carnivorous plant Genlisea aurea contains a low number of genes and short non-coding sequences.</title>
        <authorList>
            <person name="Leushkin E.V."/>
            <person name="Sutormin R.A."/>
            <person name="Nabieva E.R."/>
            <person name="Penin A.A."/>
            <person name="Kondrashov A.S."/>
            <person name="Logacheva M.D."/>
        </authorList>
    </citation>
    <scope>NUCLEOTIDE SEQUENCE [LARGE SCALE GENOMIC DNA]</scope>
</reference>